<sequence>MLINQTNIDVNTRSPEHWTLLATAARDNDCDMIRVLLGGHENLDVNAEVHGRPALLWAWESEHLDAVKILIGDPRVDVNAKSNDVSPILHSAIENDVLDIAWLILETRVANIDVNLPGSMDETPLHKAIAGNHTEIARRI</sequence>
<organism evidence="3 4">
    <name type="scientific">Aspergillus pseudoustus</name>
    <dbReference type="NCBI Taxonomy" id="1810923"/>
    <lineage>
        <taxon>Eukaryota</taxon>
        <taxon>Fungi</taxon>
        <taxon>Dikarya</taxon>
        <taxon>Ascomycota</taxon>
        <taxon>Pezizomycotina</taxon>
        <taxon>Eurotiomycetes</taxon>
        <taxon>Eurotiomycetidae</taxon>
        <taxon>Eurotiales</taxon>
        <taxon>Aspergillaceae</taxon>
        <taxon>Aspergillus</taxon>
        <taxon>Aspergillus subgen. Nidulantes</taxon>
    </lineage>
</organism>
<comment type="caution">
    <text evidence="3">The sequence shown here is derived from an EMBL/GenBank/DDBJ whole genome shotgun (WGS) entry which is preliminary data.</text>
</comment>
<evidence type="ECO:0000256" key="1">
    <source>
        <dbReference type="ARBA" id="ARBA00022737"/>
    </source>
</evidence>
<protein>
    <submittedName>
        <fullName evidence="3">Ankyrin repeat-containing domain protein</fullName>
    </submittedName>
</protein>
<gene>
    <name evidence="3" type="ORF">BJY01DRAFT_252805</name>
</gene>
<dbReference type="PANTHER" id="PTHR24198:SF165">
    <property type="entry name" value="ANKYRIN REPEAT-CONTAINING PROTEIN-RELATED"/>
    <property type="match status" value="1"/>
</dbReference>
<keyword evidence="4" id="KW-1185">Reference proteome</keyword>
<proteinExistence type="predicted"/>
<dbReference type="InterPro" id="IPR002110">
    <property type="entry name" value="Ankyrin_rpt"/>
</dbReference>
<evidence type="ECO:0000313" key="3">
    <source>
        <dbReference type="EMBL" id="KAL2834830.1"/>
    </source>
</evidence>
<name>A0ABR4J4E6_9EURO</name>
<dbReference type="SUPFAM" id="SSF48403">
    <property type="entry name" value="Ankyrin repeat"/>
    <property type="match status" value="1"/>
</dbReference>
<accession>A0ABR4J4E6</accession>
<dbReference type="Proteomes" id="UP001610446">
    <property type="component" value="Unassembled WGS sequence"/>
</dbReference>
<dbReference type="InterPro" id="IPR036770">
    <property type="entry name" value="Ankyrin_rpt-contain_sf"/>
</dbReference>
<dbReference type="SMART" id="SM00248">
    <property type="entry name" value="ANK"/>
    <property type="match status" value="3"/>
</dbReference>
<dbReference type="EMBL" id="JBFXLU010000211">
    <property type="protein sequence ID" value="KAL2834830.1"/>
    <property type="molecule type" value="Genomic_DNA"/>
</dbReference>
<dbReference type="Gene3D" id="1.25.40.20">
    <property type="entry name" value="Ankyrin repeat-containing domain"/>
    <property type="match status" value="1"/>
</dbReference>
<evidence type="ECO:0000256" key="2">
    <source>
        <dbReference type="ARBA" id="ARBA00023043"/>
    </source>
</evidence>
<reference evidence="3 4" key="1">
    <citation type="submission" date="2024-07" db="EMBL/GenBank/DDBJ databases">
        <title>Section-level genome sequencing and comparative genomics of Aspergillus sections Usti and Cavernicolus.</title>
        <authorList>
            <consortium name="Lawrence Berkeley National Laboratory"/>
            <person name="Nybo J.L."/>
            <person name="Vesth T.C."/>
            <person name="Theobald S."/>
            <person name="Frisvad J.C."/>
            <person name="Larsen T.O."/>
            <person name="Kjaerboelling I."/>
            <person name="Rothschild-Mancinelli K."/>
            <person name="Lyhne E.K."/>
            <person name="Kogle M.E."/>
            <person name="Barry K."/>
            <person name="Clum A."/>
            <person name="Na H."/>
            <person name="Ledsgaard L."/>
            <person name="Lin J."/>
            <person name="Lipzen A."/>
            <person name="Kuo A."/>
            <person name="Riley R."/>
            <person name="Mondo S."/>
            <person name="Labutti K."/>
            <person name="Haridas S."/>
            <person name="Pangalinan J."/>
            <person name="Salamov A.A."/>
            <person name="Simmons B.A."/>
            <person name="Magnuson J.K."/>
            <person name="Chen J."/>
            <person name="Drula E."/>
            <person name="Henrissat B."/>
            <person name="Wiebenga A."/>
            <person name="Lubbers R.J."/>
            <person name="Gomes A.C."/>
            <person name="Makela M.R."/>
            <person name="Stajich J."/>
            <person name="Grigoriev I.V."/>
            <person name="Mortensen U.H."/>
            <person name="De Vries R.P."/>
            <person name="Baker S.E."/>
            <person name="Andersen M.R."/>
        </authorList>
    </citation>
    <scope>NUCLEOTIDE SEQUENCE [LARGE SCALE GENOMIC DNA]</scope>
    <source>
        <strain evidence="3 4">CBS 123904</strain>
    </source>
</reference>
<evidence type="ECO:0000313" key="4">
    <source>
        <dbReference type="Proteomes" id="UP001610446"/>
    </source>
</evidence>
<dbReference type="PANTHER" id="PTHR24198">
    <property type="entry name" value="ANKYRIN REPEAT AND PROTEIN KINASE DOMAIN-CONTAINING PROTEIN"/>
    <property type="match status" value="1"/>
</dbReference>
<keyword evidence="2" id="KW-0040">ANK repeat</keyword>
<keyword evidence="1" id="KW-0677">Repeat</keyword>
<dbReference type="Pfam" id="PF12796">
    <property type="entry name" value="Ank_2"/>
    <property type="match status" value="1"/>
</dbReference>